<organism evidence="1 2">
    <name type="scientific">Panagrolaimus sp. JU765</name>
    <dbReference type="NCBI Taxonomy" id="591449"/>
    <lineage>
        <taxon>Eukaryota</taxon>
        <taxon>Metazoa</taxon>
        <taxon>Ecdysozoa</taxon>
        <taxon>Nematoda</taxon>
        <taxon>Chromadorea</taxon>
        <taxon>Rhabditida</taxon>
        <taxon>Tylenchina</taxon>
        <taxon>Panagrolaimomorpha</taxon>
        <taxon>Panagrolaimoidea</taxon>
        <taxon>Panagrolaimidae</taxon>
        <taxon>Panagrolaimus</taxon>
    </lineage>
</organism>
<sequence>MTLLPDPFFPLKGNRSAHQKTDSILKENYQNTNLPVLYAKGSSCSRLFLKLLYCGLLVAMFYRYTPLLSLNFTTYLTNYLDGYVKHGLEDEEFTAALNCTNGIKWIFDFFGDCVDTNMKLAGFVVGLISLVLWLVPLFPQLYKNFKNKRCEGFSIYFLLFWIVGDLCNMIGAILTNQQPLQKVISFYYIFQDMVLLSQFAYYNMNRVRGNPMANSPIVVPVLLLGIFGSSFLLPNPSATIVHSVSKRSLLSADKLQIPPIFESYSDVAGYIIGSFASFCYFAGRIPQIRTNYYRKSCEGLSPHMFYIIIAANLTYGFSVILETTGWLYMIRHLPWLAGSLGCCFFDCIILTQFYYYKKRNAEFARDEEVEGLLGESD</sequence>
<name>A0AC34QG11_9BILA</name>
<accession>A0AC34QG11</accession>
<reference evidence="2" key="1">
    <citation type="submission" date="2022-11" db="UniProtKB">
        <authorList>
            <consortium name="WormBaseParasite"/>
        </authorList>
    </citation>
    <scope>IDENTIFICATION</scope>
</reference>
<protein>
    <submittedName>
        <fullName evidence="2">Uncharacterized protein</fullName>
    </submittedName>
</protein>
<dbReference type="WBParaSite" id="JU765_v2.g16083.t1">
    <property type="protein sequence ID" value="JU765_v2.g16083.t1"/>
    <property type="gene ID" value="JU765_v2.g16083"/>
</dbReference>
<proteinExistence type="predicted"/>
<evidence type="ECO:0000313" key="2">
    <source>
        <dbReference type="WBParaSite" id="JU765_v2.g16083.t1"/>
    </source>
</evidence>
<evidence type="ECO:0000313" key="1">
    <source>
        <dbReference type="Proteomes" id="UP000887576"/>
    </source>
</evidence>
<dbReference type="Proteomes" id="UP000887576">
    <property type="component" value="Unplaced"/>
</dbReference>